<keyword evidence="5" id="KW-1185">Reference proteome</keyword>
<evidence type="ECO:0000313" key="4">
    <source>
        <dbReference type="EMBL" id="QAY70817.1"/>
    </source>
</evidence>
<feature type="compositionally biased region" description="Gly residues" evidence="2">
    <location>
        <begin position="552"/>
        <end position="563"/>
    </location>
</feature>
<dbReference type="Gene3D" id="3.40.1170.60">
    <property type="match status" value="1"/>
</dbReference>
<dbReference type="Proteomes" id="UP000292118">
    <property type="component" value="Chromosome"/>
</dbReference>
<reference evidence="4 5" key="1">
    <citation type="submission" date="2019-01" db="EMBL/GenBank/DDBJ databases">
        <title>Genome sequencing of strain FW10M-9.</title>
        <authorList>
            <person name="Heo J."/>
            <person name="Kim S.-J."/>
            <person name="Kim J.-S."/>
            <person name="Hong S.-B."/>
            <person name="Kwon S.-W."/>
        </authorList>
    </citation>
    <scope>NUCLEOTIDE SEQUENCE [LARGE SCALE GENOMIC DNA]</scope>
    <source>
        <strain evidence="4 5">FW10M-9</strain>
    </source>
</reference>
<dbReference type="PANTHER" id="PTHR35369:SF2">
    <property type="entry name" value="BLR3025 PROTEIN"/>
    <property type="match status" value="1"/>
</dbReference>
<dbReference type="GO" id="GO:0006281">
    <property type="term" value="P:DNA repair"/>
    <property type="evidence" value="ECO:0007669"/>
    <property type="project" value="InterPro"/>
</dbReference>
<dbReference type="EMBL" id="CP035493">
    <property type="protein sequence ID" value="QAY70817.1"/>
    <property type="molecule type" value="Genomic_DNA"/>
</dbReference>
<feature type="region of interest" description="Disordered" evidence="2">
    <location>
        <begin position="328"/>
        <end position="351"/>
    </location>
</feature>
<proteinExistence type="predicted"/>
<dbReference type="InterPro" id="IPR043502">
    <property type="entry name" value="DNA/RNA_pol_sf"/>
</dbReference>
<keyword evidence="1" id="KW-0227">DNA damage</keyword>
<dbReference type="PROSITE" id="PS50173">
    <property type="entry name" value="UMUC"/>
    <property type="match status" value="1"/>
</dbReference>
<dbReference type="KEGG" id="xya:ET471_12945"/>
<organism evidence="4 5">
    <name type="scientific">Xylanimonas protaetiae</name>
    <dbReference type="NCBI Taxonomy" id="2509457"/>
    <lineage>
        <taxon>Bacteria</taxon>
        <taxon>Bacillati</taxon>
        <taxon>Actinomycetota</taxon>
        <taxon>Actinomycetes</taxon>
        <taxon>Micrococcales</taxon>
        <taxon>Promicromonosporaceae</taxon>
        <taxon>Xylanimonas</taxon>
    </lineage>
</organism>
<feature type="region of interest" description="Disordered" evidence="2">
    <location>
        <begin position="517"/>
        <end position="563"/>
    </location>
</feature>
<protein>
    <submittedName>
        <fullName evidence="4">DNA polymerase Y family protein</fullName>
    </submittedName>
</protein>
<evidence type="ECO:0000313" key="5">
    <source>
        <dbReference type="Proteomes" id="UP000292118"/>
    </source>
</evidence>
<sequence length="625" mass="64137">MSPVASSRRPATPVPQGGSPDLAPTTRTAVLWVPDWPVVAAMGVAGVDAHVPAAVLTHQGVVAASAVARSAGVRRGMRRRVAQERCPELVLLPADDARDAREFEPVAVAAETVVAGVEVARPGLLLLPSDGAARYHGTEEQLALALVEAVSAAGFEPQVGVADGMLAAVLAARADIIVPPGGSRAFLAPRRTVDLLHAVTDPGSLAAVRGAVDLWWRLGIRTLGDLTALPPDAVLGRFGDLGAWAQRLAGGADLRPPARRRPEEDLVVSAELDPPAVRVDVAAFAARRLAEELHALLSRRGLACGRLRITARTEESTLERVWRTEVLPGSPRAPAAGRGDPWSGGGPATGGLSAARITDRVRWQLEGWLTTAQARRGPRGEGDAEPAPITHLMLAAEEVVLAGTHQPSLWGADDGGDERARRALGRVQGLLGGDAVLTVALQGGRDPRDRVHLVPFGEHVPASRAPDLPWPGALPAPAPATLLPEPQPVHVLTADGAAVTVDARLHLPSPPAAVVEPATTAARRPGGVVPTGSATGFGSAPGSGSAAAGFGSAAGSGAAGSGAAGSGTAAGFGVVGWAGPWPLDERWWEPGGGHRRVLLQVALDDGRGLLLASDGGEWLVEAVYD</sequence>
<dbReference type="InterPro" id="IPR050356">
    <property type="entry name" value="SulA_CellDiv_inhibitor"/>
</dbReference>
<evidence type="ECO:0000259" key="3">
    <source>
        <dbReference type="PROSITE" id="PS50173"/>
    </source>
</evidence>
<dbReference type="AlphaFoldDB" id="A0A4P6FBH0"/>
<feature type="compositionally biased region" description="Low complexity" evidence="2">
    <location>
        <begin position="531"/>
        <end position="551"/>
    </location>
</feature>
<dbReference type="SUPFAM" id="SSF56672">
    <property type="entry name" value="DNA/RNA polymerases"/>
    <property type="match status" value="1"/>
</dbReference>
<name>A0A4P6FBH0_9MICO</name>
<evidence type="ECO:0000256" key="2">
    <source>
        <dbReference type="SAM" id="MobiDB-lite"/>
    </source>
</evidence>
<feature type="region of interest" description="Disordered" evidence="2">
    <location>
        <begin position="1"/>
        <end position="24"/>
    </location>
</feature>
<evidence type="ECO:0000256" key="1">
    <source>
        <dbReference type="ARBA" id="ARBA00022763"/>
    </source>
</evidence>
<accession>A0A4P6FBH0</accession>
<dbReference type="InterPro" id="IPR001126">
    <property type="entry name" value="UmuC"/>
</dbReference>
<dbReference type="Pfam" id="PF00817">
    <property type="entry name" value="IMS"/>
    <property type="match status" value="1"/>
</dbReference>
<feature type="domain" description="UmuC" evidence="3">
    <location>
        <begin position="50"/>
        <end position="95"/>
    </location>
</feature>
<gene>
    <name evidence="4" type="ORF">ET471_12945</name>
</gene>
<dbReference type="OrthoDB" id="5244088at2"/>
<dbReference type="PANTHER" id="PTHR35369">
    <property type="entry name" value="BLR3025 PROTEIN-RELATED"/>
    <property type="match status" value="1"/>
</dbReference>